<organism evidence="13 14">
    <name type="scientific">Prosthecochloris marina</name>
    <dbReference type="NCBI Taxonomy" id="2017681"/>
    <lineage>
        <taxon>Bacteria</taxon>
        <taxon>Pseudomonadati</taxon>
        <taxon>Chlorobiota</taxon>
        <taxon>Chlorobiia</taxon>
        <taxon>Chlorobiales</taxon>
        <taxon>Chlorobiaceae</taxon>
        <taxon>Prosthecochloris</taxon>
    </lineage>
</organism>
<feature type="coiled-coil region" evidence="9">
    <location>
        <begin position="326"/>
        <end position="365"/>
    </location>
</feature>
<dbReference type="PROSITE" id="PS51449">
    <property type="entry name" value="MTTASE_N"/>
    <property type="match status" value="1"/>
</dbReference>
<dbReference type="Gene3D" id="2.40.50.140">
    <property type="entry name" value="Nucleic acid-binding proteins"/>
    <property type="match status" value="1"/>
</dbReference>
<dbReference type="GO" id="GO:0103039">
    <property type="term" value="F:protein methylthiotransferase activity"/>
    <property type="evidence" value="ECO:0007669"/>
    <property type="project" value="UniProtKB-EC"/>
</dbReference>
<proteinExistence type="inferred from homology"/>
<dbReference type="GO" id="GO:0035599">
    <property type="term" value="F:aspartic acid methylthiotransferase activity"/>
    <property type="evidence" value="ECO:0007669"/>
    <property type="project" value="TreeGrafter"/>
</dbReference>
<dbReference type="InterPro" id="IPR007197">
    <property type="entry name" value="rSAM"/>
</dbReference>
<keyword evidence="13" id="KW-0689">Ribosomal protein</keyword>
<dbReference type="InterPro" id="IPR038135">
    <property type="entry name" value="Methylthiotransferase_N_sf"/>
</dbReference>
<evidence type="ECO:0000256" key="5">
    <source>
        <dbReference type="ARBA" id="ARBA00022723"/>
    </source>
</evidence>
<evidence type="ECO:0000256" key="7">
    <source>
        <dbReference type="ARBA" id="ARBA00023014"/>
    </source>
</evidence>
<name>A0A317T8H7_9CHLB</name>
<keyword evidence="1 8" id="KW-0004">4Fe-4S</keyword>
<dbReference type="Proteomes" id="UP000246278">
    <property type="component" value="Unassembled WGS sequence"/>
</dbReference>
<dbReference type="InterPro" id="IPR005840">
    <property type="entry name" value="Ribosomal_uS12_MeSTrfase_RimO"/>
</dbReference>
<dbReference type="FunFam" id="3.80.30.20:FF:000001">
    <property type="entry name" value="tRNA-2-methylthio-N(6)-dimethylallyladenosine synthase 2"/>
    <property type="match status" value="1"/>
</dbReference>
<keyword evidence="14" id="KW-1185">Reference proteome</keyword>
<dbReference type="GO" id="GO:0046872">
    <property type="term" value="F:metal ion binding"/>
    <property type="evidence" value="ECO:0007669"/>
    <property type="project" value="UniProtKB-KW"/>
</dbReference>
<dbReference type="NCBIfam" id="TIGR00089">
    <property type="entry name" value="MiaB/RimO family radical SAM methylthiotransferase"/>
    <property type="match status" value="1"/>
</dbReference>
<dbReference type="GO" id="GO:0005829">
    <property type="term" value="C:cytosol"/>
    <property type="evidence" value="ECO:0007669"/>
    <property type="project" value="TreeGrafter"/>
</dbReference>
<feature type="binding site" evidence="8">
    <location>
        <position position="150"/>
    </location>
    <ligand>
        <name>[4Fe-4S] cluster</name>
        <dbReference type="ChEBI" id="CHEBI:49883"/>
        <label>2</label>
        <note>4Fe-4S-S-AdoMet</note>
    </ligand>
</feature>
<dbReference type="RefSeq" id="WP_110023183.1">
    <property type="nucleotide sequence ID" value="NZ_PDNZ01000004.1"/>
</dbReference>
<dbReference type="SFLD" id="SFLDS00029">
    <property type="entry name" value="Radical_SAM"/>
    <property type="match status" value="1"/>
</dbReference>
<dbReference type="Gene3D" id="3.80.30.20">
    <property type="entry name" value="tm_1862 like domain"/>
    <property type="match status" value="1"/>
</dbReference>
<dbReference type="SFLD" id="SFLDF00274">
    <property type="entry name" value="ribosomal_protein_S12_methylth"/>
    <property type="match status" value="1"/>
</dbReference>
<dbReference type="InterPro" id="IPR005839">
    <property type="entry name" value="Methylthiotransferase"/>
</dbReference>
<keyword evidence="2 8" id="KW-0963">Cytoplasm</keyword>
<dbReference type="InterPro" id="IPR058240">
    <property type="entry name" value="rSAM_sf"/>
</dbReference>
<feature type="domain" description="TRAM" evidence="10">
    <location>
        <begin position="365"/>
        <end position="432"/>
    </location>
</feature>
<evidence type="ECO:0000256" key="4">
    <source>
        <dbReference type="ARBA" id="ARBA00022691"/>
    </source>
</evidence>
<evidence type="ECO:0000256" key="8">
    <source>
        <dbReference type="HAMAP-Rule" id="MF_01865"/>
    </source>
</evidence>
<dbReference type="InterPro" id="IPR006638">
    <property type="entry name" value="Elp3/MiaA/NifB-like_rSAM"/>
</dbReference>
<comment type="similarity">
    <text evidence="8">Belongs to the methylthiotransferase family. RimO subfamily.</text>
</comment>
<dbReference type="AlphaFoldDB" id="A0A317T8H7"/>
<feature type="domain" description="Radical SAM core" evidence="12">
    <location>
        <begin position="132"/>
        <end position="362"/>
    </location>
</feature>
<dbReference type="InterPro" id="IPR013848">
    <property type="entry name" value="Methylthiotransferase_N"/>
</dbReference>
<dbReference type="GO" id="GO:0006400">
    <property type="term" value="P:tRNA modification"/>
    <property type="evidence" value="ECO:0007669"/>
    <property type="project" value="InterPro"/>
</dbReference>
<dbReference type="SUPFAM" id="SSF102114">
    <property type="entry name" value="Radical SAM enzymes"/>
    <property type="match status" value="1"/>
</dbReference>
<dbReference type="InterPro" id="IPR002792">
    <property type="entry name" value="TRAM_dom"/>
</dbReference>
<gene>
    <name evidence="8 13" type="primary">rimO</name>
    <name evidence="13" type="ORF">CR164_06815</name>
</gene>
<feature type="binding site" evidence="8">
    <location>
        <position position="146"/>
    </location>
    <ligand>
        <name>[4Fe-4S] cluster</name>
        <dbReference type="ChEBI" id="CHEBI:49883"/>
        <label>2</label>
        <note>4Fe-4S-S-AdoMet</note>
    </ligand>
</feature>
<evidence type="ECO:0000256" key="9">
    <source>
        <dbReference type="SAM" id="Coils"/>
    </source>
</evidence>
<dbReference type="InterPro" id="IPR023404">
    <property type="entry name" value="rSAM_horseshoe"/>
</dbReference>
<dbReference type="GO" id="GO:0005840">
    <property type="term" value="C:ribosome"/>
    <property type="evidence" value="ECO:0007669"/>
    <property type="project" value="UniProtKB-KW"/>
</dbReference>
<dbReference type="PROSITE" id="PS51918">
    <property type="entry name" value="RADICAL_SAM"/>
    <property type="match status" value="1"/>
</dbReference>
<comment type="function">
    <text evidence="8">Catalyzes the methylthiolation of an aspartic acid residue of ribosomal protein uS12.</text>
</comment>
<dbReference type="PANTHER" id="PTHR43837:SF1">
    <property type="entry name" value="RIBOSOMAL PROTEIN US12 METHYLTHIOTRANSFERASE RIMO"/>
    <property type="match status" value="1"/>
</dbReference>
<dbReference type="PROSITE" id="PS50926">
    <property type="entry name" value="TRAM"/>
    <property type="match status" value="1"/>
</dbReference>
<dbReference type="GO" id="GO:0051539">
    <property type="term" value="F:4 iron, 4 sulfur cluster binding"/>
    <property type="evidence" value="ECO:0007669"/>
    <property type="project" value="UniProtKB-UniRule"/>
</dbReference>
<dbReference type="PANTHER" id="PTHR43837">
    <property type="entry name" value="RIBOSOMAL PROTEIN S12 METHYLTHIOTRANSFERASE RIMO"/>
    <property type="match status" value="1"/>
</dbReference>
<sequence length="436" mass="49855">MLRNNRSIFLLSLGCSKNTVDSERLINQAEKNGLRFVENADDADIIIINTCGFIADAKTESIDEMLAAAEKRKQGEIAALYVMGCLSALYAQELRAELPEVDHFFGTSDMEKIIEILGGTFSPKHLHERTLLTPPHYAWLKIAEGCNRTCSFCAIPKMRGAYTSESVENLLEEAILLRNKGVQEINLIAQDISVYGYDRYGSSRLNALLLELSDLDFHWIRLLYAYPQNFPTEVVDTMRERENICNYLDMPVQHINDRILSSMKRGIGKEDTVRLLESIRESNPDIRLRTTMITGYPGETREEFEELIDFIRIFRFDRLGCFAYSHEEHTSAYANLEDTVPEKEKEKRVQEIMELQENISRENNKKFEGQSIEILIDEVDGSTVYGRTQYDAPEVDNECIVNIENNAVKPGDFCTVYIEDSTAYELYGVIEPANLE</sequence>
<dbReference type="NCBIfam" id="TIGR01125">
    <property type="entry name" value="30S ribosomal protein S12 methylthiotransferase RimO"/>
    <property type="match status" value="1"/>
</dbReference>
<dbReference type="OrthoDB" id="9805215at2"/>
<evidence type="ECO:0000256" key="2">
    <source>
        <dbReference type="ARBA" id="ARBA00022490"/>
    </source>
</evidence>
<dbReference type="SMART" id="SM00729">
    <property type="entry name" value="Elp3"/>
    <property type="match status" value="1"/>
</dbReference>
<reference evidence="14" key="1">
    <citation type="submission" date="2017-10" db="EMBL/GenBank/DDBJ databases">
        <authorList>
            <person name="Gaisin V.A."/>
            <person name="Rysina M.S."/>
            <person name="Grouzdev D.S."/>
        </authorList>
    </citation>
    <scope>NUCLEOTIDE SEQUENCE [LARGE SCALE GENOMIC DNA]</scope>
    <source>
        <strain evidence="14">V1</strain>
    </source>
</reference>
<dbReference type="Gene3D" id="3.40.50.12160">
    <property type="entry name" value="Methylthiotransferase, N-terminal domain"/>
    <property type="match status" value="1"/>
</dbReference>
<dbReference type="EMBL" id="PDNZ01000004">
    <property type="protein sequence ID" value="PWW82047.1"/>
    <property type="molecule type" value="Genomic_DNA"/>
</dbReference>
<dbReference type="EC" id="2.8.4.4" evidence="8"/>
<evidence type="ECO:0000259" key="12">
    <source>
        <dbReference type="PROSITE" id="PS51918"/>
    </source>
</evidence>
<keyword evidence="6 8" id="KW-0408">Iron</keyword>
<evidence type="ECO:0000259" key="10">
    <source>
        <dbReference type="PROSITE" id="PS50926"/>
    </source>
</evidence>
<keyword evidence="5 8" id="KW-0479">Metal-binding</keyword>
<keyword evidence="13" id="KW-0687">Ribonucleoprotein</keyword>
<evidence type="ECO:0000313" key="14">
    <source>
        <dbReference type="Proteomes" id="UP000246278"/>
    </source>
</evidence>
<protein>
    <recommendedName>
        <fullName evidence="8">Ribosomal protein uS12 methylthiotransferase RimO</fullName>
        <shortName evidence="8">uS12 MTTase</shortName>
        <shortName evidence="8">uS12 methylthiotransferase</shortName>
        <ecNumber evidence="8">2.8.4.4</ecNumber>
    </recommendedName>
    <alternativeName>
        <fullName evidence="8">Ribosomal protein uS12 (aspartate-C(3))-methylthiotransferase</fullName>
    </alternativeName>
    <alternativeName>
        <fullName evidence="8">Ribosome maturation factor RimO</fullName>
    </alternativeName>
</protein>
<comment type="subcellular location">
    <subcellularLocation>
        <location evidence="8">Cytoplasm</location>
    </subcellularLocation>
</comment>
<comment type="catalytic activity">
    <reaction evidence="8">
        <text>L-aspartate(89)-[ribosomal protein uS12]-hydrogen + (sulfur carrier)-SH + AH2 + 2 S-adenosyl-L-methionine = 3-methylsulfanyl-L-aspartate(89)-[ribosomal protein uS12]-hydrogen + (sulfur carrier)-H + 5'-deoxyadenosine + L-methionine + A + S-adenosyl-L-homocysteine + 2 H(+)</text>
        <dbReference type="Rhea" id="RHEA:37087"/>
        <dbReference type="Rhea" id="RHEA-COMP:10460"/>
        <dbReference type="Rhea" id="RHEA-COMP:10461"/>
        <dbReference type="Rhea" id="RHEA-COMP:14737"/>
        <dbReference type="Rhea" id="RHEA-COMP:14739"/>
        <dbReference type="ChEBI" id="CHEBI:13193"/>
        <dbReference type="ChEBI" id="CHEBI:15378"/>
        <dbReference type="ChEBI" id="CHEBI:17319"/>
        <dbReference type="ChEBI" id="CHEBI:17499"/>
        <dbReference type="ChEBI" id="CHEBI:29917"/>
        <dbReference type="ChEBI" id="CHEBI:29961"/>
        <dbReference type="ChEBI" id="CHEBI:57844"/>
        <dbReference type="ChEBI" id="CHEBI:57856"/>
        <dbReference type="ChEBI" id="CHEBI:59789"/>
        <dbReference type="ChEBI" id="CHEBI:64428"/>
        <dbReference type="ChEBI" id="CHEBI:73599"/>
        <dbReference type="EC" id="2.8.4.4"/>
    </reaction>
</comment>
<keyword evidence="4 8" id="KW-0949">S-adenosyl-L-methionine</keyword>
<dbReference type="Pfam" id="PF00919">
    <property type="entry name" value="UPF0004"/>
    <property type="match status" value="1"/>
</dbReference>
<comment type="caution">
    <text evidence="13">The sequence shown here is derived from an EMBL/GenBank/DDBJ whole genome shotgun (WGS) entry which is preliminary data.</text>
</comment>
<evidence type="ECO:0000256" key="1">
    <source>
        <dbReference type="ARBA" id="ARBA00022485"/>
    </source>
</evidence>
<accession>A0A317T8H7</accession>
<evidence type="ECO:0000313" key="13">
    <source>
        <dbReference type="EMBL" id="PWW82047.1"/>
    </source>
</evidence>
<dbReference type="SFLD" id="SFLDG01082">
    <property type="entry name" value="B12-binding_domain_containing"/>
    <property type="match status" value="1"/>
</dbReference>
<dbReference type="HAMAP" id="MF_01865">
    <property type="entry name" value="MTTase_RimO"/>
    <property type="match status" value="1"/>
</dbReference>
<dbReference type="InterPro" id="IPR012340">
    <property type="entry name" value="NA-bd_OB-fold"/>
</dbReference>
<dbReference type="SFLD" id="SFLDG01061">
    <property type="entry name" value="methylthiotransferase"/>
    <property type="match status" value="1"/>
</dbReference>
<dbReference type="InterPro" id="IPR020612">
    <property type="entry name" value="Methylthiotransferase_CS"/>
</dbReference>
<feature type="binding site" evidence="8">
    <location>
        <position position="85"/>
    </location>
    <ligand>
        <name>[4Fe-4S] cluster</name>
        <dbReference type="ChEBI" id="CHEBI:49883"/>
        <label>1</label>
    </ligand>
</feature>
<evidence type="ECO:0000256" key="3">
    <source>
        <dbReference type="ARBA" id="ARBA00022679"/>
    </source>
</evidence>
<keyword evidence="7 8" id="KW-0411">Iron-sulfur</keyword>
<feature type="binding site" evidence="8">
    <location>
        <position position="15"/>
    </location>
    <ligand>
        <name>[4Fe-4S] cluster</name>
        <dbReference type="ChEBI" id="CHEBI:49883"/>
        <label>1</label>
    </ligand>
</feature>
<feature type="domain" description="MTTase N-terminal" evidence="11">
    <location>
        <begin position="6"/>
        <end position="122"/>
    </location>
</feature>
<keyword evidence="9" id="KW-0175">Coiled coil</keyword>
<evidence type="ECO:0000259" key="11">
    <source>
        <dbReference type="PROSITE" id="PS51449"/>
    </source>
</evidence>
<evidence type="ECO:0000256" key="6">
    <source>
        <dbReference type="ARBA" id="ARBA00023004"/>
    </source>
</evidence>
<feature type="binding site" evidence="8">
    <location>
        <position position="51"/>
    </location>
    <ligand>
        <name>[4Fe-4S] cluster</name>
        <dbReference type="ChEBI" id="CHEBI:49883"/>
        <label>1</label>
    </ligand>
</feature>
<dbReference type="PROSITE" id="PS01278">
    <property type="entry name" value="MTTASE_RADICAL"/>
    <property type="match status" value="1"/>
</dbReference>
<feature type="binding site" evidence="8">
    <location>
        <position position="153"/>
    </location>
    <ligand>
        <name>[4Fe-4S] cluster</name>
        <dbReference type="ChEBI" id="CHEBI:49883"/>
        <label>2</label>
        <note>4Fe-4S-S-AdoMet</note>
    </ligand>
</feature>
<dbReference type="Pfam" id="PF18693">
    <property type="entry name" value="TRAM_2"/>
    <property type="match status" value="1"/>
</dbReference>
<comment type="cofactor">
    <cofactor evidence="8">
        <name>[4Fe-4S] cluster</name>
        <dbReference type="ChEBI" id="CHEBI:49883"/>
    </cofactor>
    <text evidence="8">Binds 2 [4Fe-4S] clusters. One cluster is coordinated with 3 cysteines and an exchangeable S-adenosyl-L-methionine.</text>
</comment>
<keyword evidence="3 8" id="KW-0808">Transferase</keyword>
<dbReference type="CDD" id="cd01335">
    <property type="entry name" value="Radical_SAM"/>
    <property type="match status" value="1"/>
</dbReference>
<dbReference type="Pfam" id="PF04055">
    <property type="entry name" value="Radical_SAM"/>
    <property type="match status" value="1"/>
</dbReference>